<dbReference type="AlphaFoldDB" id="A0A0F9YW97"/>
<protein>
    <recommendedName>
        <fullName evidence="2">Polymer-forming cytoskeletal protein</fullName>
    </recommendedName>
</protein>
<dbReference type="PANTHER" id="PTHR35024:SF4">
    <property type="entry name" value="POLYMER-FORMING CYTOSKELETAL PROTEIN"/>
    <property type="match status" value="1"/>
</dbReference>
<gene>
    <name evidence="1" type="ORF">LCGC14_0035170</name>
</gene>
<comment type="caution">
    <text evidence="1">The sequence shown here is derived from an EMBL/GenBank/DDBJ whole genome shotgun (WGS) entry which is preliminary data.</text>
</comment>
<dbReference type="Pfam" id="PF04519">
    <property type="entry name" value="Bactofilin"/>
    <property type="match status" value="1"/>
</dbReference>
<organism evidence="1">
    <name type="scientific">marine sediment metagenome</name>
    <dbReference type="NCBI Taxonomy" id="412755"/>
    <lineage>
        <taxon>unclassified sequences</taxon>
        <taxon>metagenomes</taxon>
        <taxon>ecological metagenomes</taxon>
    </lineage>
</organism>
<reference evidence="1" key="1">
    <citation type="journal article" date="2015" name="Nature">
        <title>Complex archaea that bridge the gap between prokaryotes and eukaryotes.</title>
        <authorList>
            <person name="Spang A."/>
            <person name="Saw J.H."/>
            <person name="Jorgensen S.L."/>
            <person name="Zaremba-Niedzwiedzka K."/>
            <person name="Martijn J."/>
            <person name="Lind A.E."/>
            <person name="van Eijk R."/>
            <person name="Schleper C."/>
            <person name="Guy L."/>
            <person name="Ettema T.J."/>
        </authorList>
    </citation>
    <scope>NUCLEOTIDE SEQUENCE</scope>
</reference>
<evidence type="ECO:0000313" key="1">
    <source>
        <dbReference type="EMBL" id="KKO09179.1"/>
    </source>
</evidence>
<evidence type="ECO:0008006" key="2">
    <source>
        <dbReference type="Google" id="ProtNLM"/>
    </source>
</evidence>
<proteinExistence type="predicted"/>
<dbReference type="PANTHER" id="PTHR35024">
    <property type="entry name" value="HYPOTHETICAL CYTOSOLIC PROTEIN"/>
    <property type="match status" value="1"/>
</dbReference>
<sequence length="192" mass="19897">MGIQAWLIFLGIGAMTLIVWDGKRSKIKNAASSTLPAQRITSLTTSLPSEAASASVSHCAIEPLKSAQSYSVTNLEQNNQGSRIGAATHIKGTITADEPILIKGQVEGLVIAPNHPVIVSATGYVTDYLEGGVVSIDGKVSGMLKANIKATLLSGAQVQGSVDAPSFECMAGAILSVNVSHEAIRQKEALVS</sequence>
<dbReference type="InterPro" id="IPR007607">
    <property type="entry name" value="BacA/B"/>
</dbReference>
<accession>A0A0F9YW97</accession>
<dbReference type="EMBL" id="LAZR01000007">
    <property type="protein sequence ID" value="KKO09179.1"/>
    <property type="molecule type" value="Genomic_DNA"/>
</dbReference>
<name>A0A0F9YW97_9ZZZZ</name>